<evidence type="ECO:0000313" key="2">
    <source>
        <dbReference type="EnsemblMetazoa" id="Aqu2.1.32136_001"/>
    </source>
</evidence>
<dbReference type="InterPro" id="IPR036056">
    <property type="entry name" value="Fibrinogen-like_C"/>
</dbReference>
<dbReference type="EnsemblMetazoa" id="Aqu2.1.32136_001">
    <property type="protein sequence ID" value="Aqu2.1.32136_001"/>
    <property type="gene ID" value="Aqu2.1.32136"/>
</dbReference>
<feature type="transmembrane region" description="Helical" evidence="1">
    <location>
        <begin position="38"/>
        <end position="61"/>
    </location>
</feature>
<name>A0A1X7UWU1_AMPQE</name>
<reference evidence="2" key="1">
    <citation type="submission" date="2017-05" db="UniProtKB">
        <authorList>
            <consortium name="EnsemblMetazoa"/>
        </authorList>
    </citation>
    <scope>IDENTIFICATION</scope>
</reference>
<sequence length="461" mass="50408">MDRKQEYEVEHYEEDDPKLNFHVSPGLPKPAIPLTVKIGIIILIAAAFVILIALLVLQVVVVTSEQPACSCNCPSIAPTDSMALTSGNTEPNCTTVYNERSDDLQKRIMDLQSQVMRLTNASERNSWKIDDIRSFADSQTETSFNNTRDIDKIMETTGNSAQKLMNVVNTLSNHRDTSTTTAGVVNDILLVAQELLVLHNDTGALPTSCQQIKTQQPNSPSGVYLLGGSDGASYSTYCNMDELCGLGGGWTRLAYLDMTDATQNCPSEFLLYTASGLRTCGKNSMWGSSCESKKFSSRGISYTHVCGKAIAYQYGTPDGSTNSNLNHNIDAVYMDGLSITHGSPRQHIWSLMIGVHAHKNYGDNCPCAGGLPLPAFVGDDYFCESGNPTDSWAVQFYPNDPLWDGQGCDAAEASCCTKPGLPWFNKTLSASTTDYIEMRICTDEGTSNEDIKLESYEIYIK</sequence>
<accession>A0A1X7UWU1</accession>
<dbReference type="NCBIfam" id="NF040941">
    <property type="entry name" value="GGGWT_bact"/>
    <property type="match status" value="1"/>
</dbReference>
<organism evidence="2">
    <name type="scientific">Amphimedon queenslandica</name>
    <name type="common">Sponge</name>
    <dbReference type="NCBI Taxonomy" id="400682"/>
    <lineage>
        <taxon>Eukaryota</taxon>
        <taxon>Metazoa</taxon>
        <taxon>Porifera</taxon>
        <taxon>Demospongiae</taxon>
        <taxon>Heteroscleromorpha</taxon>
        <taxon>Haplosclerida</taxon>
        <taxon>Niphatidae</taxon>
        <taxon>Amphimedon</taxon>
    </lineage>
</organism>
<protein>
    <recommendedName>
        <fullName evidence="3">Fibrinogen C-terminal domain-containing protein</fullName>
    </recommendedName>
</protein>
<evidence type="ECO:0008006" key="3">
    <source>
        <dbReference type="Google" id="ProtNLM"/>
    </source>
</evidence>
<dbReference type="InParanoid" id="A0A1X7UWU1"/>
<keyword evidence="1" id="KW-1133">Transmembrane helix</keyword>
<dbReference type="AlphaFoldDB" id="A0A1X7UWU1"/>
<keyword evidence="1" id="KW-0472">Membrane</keyword>
<dbReference type="SUPFAM" id="SSF56496">
    <property type="entry name" value="Fibrinogen C-terminal domain-like"/>
    <property type="match status" value="1"/>
</dbReference>
<dbReference type="OrthoDB" id="5971203at2759"/>
<proteinExistence type="predicted"/>
<evidence type="ECO:0000256" key="1">
    <source>
        <dbReference type="SAM" id="Phobius"/>
    </source>
</evidence>
<keyword evidence="1" id="KW-0812">Transmembrane</keyword>